<accession>A0ABY4CNS2</accession>
<dbReference type="SMART" id="SM00849">
    <property type="entry name" value="Lactamase_B"/>
    <property type="match status" value="1"/>
</dbReference>
<dbReference type="InterPro" id="IPR001279">
    <property type="entry name" value="Metallo-B-lactamas"/>
</dbReference>
<reference evidence="4" key="1">
    <citation type="submission" date="2021-12" db="EMBL/GenBank/DDBJ databases">
        <title>Alicyclobacillaceae gen. nov., sp. nov., isolated from chalcocite enrichment system.</title>
        <authorList>
            <person name="Jiang Z."/>
        </authorList>
    </citation>
    <scope>NUCLEOTIDE SEQUENCE</scope>
    <source>
        <strain evidence="4">MYW30-H2</strain>
    </source>
</reference>
<protein>
    <recommendedName>
        <fullName evidence="2">UPF0173 metal-dependent hydrolase LSG31_07765</fullName>
    </recommendedName>
</protein>
<dbReference type="InterPro" id="IPR050114">
    <property type="entry name" value="UPF0173_UPF0282_UlaG_hydrolase"/>
</dbReference>
<dbReference type="PANTHER" id="PTHR43546:SF3">
    <property type="entry name" value="UPF0173 METAL-DEPENDENT HYDROLASE MJ1163"/>
    <property type="match status" value="1"/>
</dbReference>
<comment type="similarity">
    <text evidence="2">Belongs to the UPF0173 family.</text>
</comment>
<evidence type="ECO:0000313" key="5">
    <source>
        <dbReference type="Proteomes" id="UP000830167"/>
    </source>
</evidence>
<dbReference type="RefSeq" id="WP_347438775.1">
    <property type="nucleotide sequence ID" value="NZ_CP089291.1"/>
</dbReference>
<evidence type="ECO:0000256" key="1">
    <source>
        <dbReference type="ARBA" id="ARBA00022801"/>
    </source>
</evidence>
<keyword evidence="1 2" id="KW-0378">Hydrolase</keyword>
<dbReference type="InterPro" id="IPR036866">
    <property type="entry name" value="RibonucZ/Hydroxyglut_hydro"/>
</dbReference>
<evidence type="ECO:0000259" key="3">
    <source>
        <dbReference type="SMART" id="SM00849"/>
    </source>
</evidence>
<dbReference type="SUPFAM" id="SSF56281">
    <property type="entry name" value="Metallo-hydrolase/oxidoreductase"/>
    <property type="match status" value="1"/>
</dbReference>
<dbReference type="Gene3D" id="3.60.15.10">
    <property type="entry name" value="Ribonuclease Z/Hydroxyacylglutathione hydrolase-like"/>
    <property type="match status" value="1"/>
</dbReference>
<proteinExistence type="inferred from homology"/>
<organism evidence="4 5">
    <name type="scientific">Fodinisporobacter ferrooxydans</name>
    <dbReference type="NCBI Taxonomy" id="2901836"/>
    <lineage>
        <taxon>Bacteria</taxon>
        <taxon>Bacillati</taxon>
        <taxon>Bacillota</taxon>
        <taxon>Bacilli</taxon>
        <taxon>Bacillales</taxon>
        <taxon>Alicyclobacillaceae</taxon>
        <taxon>Fodinisporobacter</taxon>
    </lineage>
</organism>
<dbReference type="InterPro" id="IPR022877">
    <property type="entry name" value="UPF0173"/>
</dbReference>
<dbReference type="HAMAP" id="MF_00457">
    <property type="entry name" value="UPF0173"/>
    <property type="match status" value="1"/>
</dbReference>
<dbReference type="NCBIfam" id="NF001911">
    <property type="entry name" value="PRK00685.1"/>
    <property type="match status" value="1"/>
</dbReference>
<feature type="domain" description="Metallo-beta-lactamase" evidence="3">
    <location>
        <begin position="7"/>
        <end position="193"/>
    </location>
</feature>
<dbReference type="Pfam" id="PF12706">
    <property type="entry name" value="Lactamase_B_2"/>
    <property type="match status" value="1"/>
</dbReference>
<gene>
    <name evidence="4" type="ORF">LSG31_07765</name>
</gene>
<dbReference type="GO" id="GO:0016787">
    <property type="term" value="F:hydrolase activity"/>
    <property type="evidence" value="ECO:0007669"/>
    <property type="project" value="UniProtKB-KW"/>
</dbReference>
<keyword evidence="5" id="KW-1185">Reference proteome</keyword>
<evidence type="ECO:0000313" key="4">
    <source>
        <dbReference type="EMBL" id="UOF92090.1"/>
    </source>
</evidence>
<dbReference type="PANTHER" id="PTHR43546">
    <property type="entry name" value="UPF0173 METAL-DEPENDENT HYDROLASE MJ1163-RELATED"/>
    <property type="match status" value="1"/>
</dbReference>
<dbReference type="Proteomes" id="UP000830167">
    <property type="component" value="Chromosome"/>
</dbReference>
<dbReference type="EMBL" id="CP089291">
    <property type="protein sequence ID" value="UOF92090.1"/>
    <property type="molecule type" value="Genomic_DNA"/>
</dbReference>
<sequence length="229" mass="24956">MEILYHGHSCIQVTNNGISFIVDPFLTGNPLAKAKAEDIKVQYVLLTHGHFDHIADAVQIAKQNDATVIATFELASYMGMQGVKNHPMNLGGSYAFEFGKAKMTQAFHSSGFVMEEEQKIIYLGMPGGFLITIGDSTLYHAGDTALFGDMKLIGERHSIDLAFLPIGDNFTMGPDDAVQAAEWIQAKVTVPVHYNTFPPIRQDGAEFVRSLAAKGLQGRALQPGETIIL</sequence>
<name>A0ABY4CNS2_9BACL</name>
<evidence type="ECO:0000256" key="2">
    <source>
        <dbReference type="HAMAP-Rule" id="MF_00457"/>
    </source>
</evidence>